<dbReference type="STRING" id="670482.SAMN04488542_10581"/>
<dbReference type="AlphaFoldDB" id="A0A1G7HY93"/>
<organism evidence="1 2">
    <name type="scientific">Fontibacillus panacisegetis</name>
    <dbReference type="NCBI Taxonomy" id="670482"/>
    <lineage>
        <taxon>Bacteria</taxon>
        <taxon>Bacillati</taxon>
        <taxon>Bacillota</taxon>
        <taxon>Bacilli</taxon>
        <taxon>Bacillales</taxon>
        <taxon>Paenibacillaceae</taxon>
        <taxon>Fontibacillus</taxon>
    </lineage>
</organism>
<sequence length="46" mass="5398">MSAINNKAITYQDVCDFIMRYFPMQIEPYSAILHSLLYDVSISFFT</sequence>
<evidence type="ECO:0000313" key="1">
    <source>
        <dbReference type="EMBL" id="SDF05375.1"/>
    </source>
</evidence>
<proteinExistence type="predicted"/>
<name>A0A1G7HY93_9BACL</name>
<gene>
    <name evidence="1" type="ORF">SAMN04488542_10581</name>
</gene>
<dbReference type="EMBL" id="FNBG01000005">
    <property type="protein sequence ID" value="SDF05375.1"/>
    <property type="molecule type" value="Genomic_DNA"/>
</dbReference>
<accession>A0A1G7HY93</accession>
<reference evidence="1 2" key="1">
    <citation type="submission" date="2016-10" db="EMBL/GenBank/DDBJ databases">
        <authorList>
            <person name="de Groot N.N."/>
        </authorList>
    </citation>
    <scope>NUCLEOTIDE SEQUENCE [LARGE SCALE GENOMIC DNA]</scope>
    <source>
        <strain evidence="1 2">DSM 28129</strain>
    </source>
</reference>
<dbReference type="Proteomes" id="UP000198972">
    <property type="component" value="Unassembled WGS sequence"/>
</dbReference>
<protein>
    <submittedName>
        <fullName evidence="1">Uncharacterized protein</fullName>
    </submittedName>
</protein>
<keyword evidence="2" id="KW-1185">Reference proteome</keyword>
<evidence type="ECO:0000313" key="2">
    <source>
        <dbReference type="Proteomes" id="UP000198972"/>
    </source>
</evidence>